<dbReference type="GO" id="GO:0031966">
    <property type="term" value="C:mitochondrial membrane"/>
    <property type="evidence" value="ECO:0007669"/>
    <property type="project" value="UniProtKB-SubCell"/>
</dbReference>
<keyword evidence="12" id="KW-1185">Reference proteome</keyword>
<evidence type="ECO:0008006" key="13">
    <source>
        <dbReference type="Google" id="ProtNLM"/>
    </source>
</evidence>
<dbReference type="EMBL" id="KE007225">
    <property type="protein sequence ID" value="EOR04158.1"/>
    <property type="molecule type" value="Genomic_DNA"/>
</dbReference>
<dbReference type="GO" id="GO:0015215">
    <property type="term" value="F:nucleotide transmembrane transporter activity"/>
    <property type="evidence" value="ECO:0007669"/>
    <property type="project" value="UniProtKB-ARBA"/>
</dbReference>
<evidence type="ECO:0000256" key="3">
    <source>
        <dbReference type="ARBA" id="ARBA00022448"/>
    </source>
</evidence>
<evidence type="ECO:0000256" key="6">
    <source>
        <dbReference type="ARBA" id="ARBA00022989"/>
    </source>
</evidence>
<dbReference type="InterPro" id="IPR018108">
    <property type="entry name" value="MCP_transmembrane"/>
</dbReference>
<evidence type="ECO:0000313" key="11">
    <source>
        <dbReference type="EMBL" id="EOR04158.1"/>
    </source>
</evidence>
<dbReference type="eggNOG" id="KOG0764">
    <property type="taxonomic scope" value="Eukaryota"/>
</dbReference>
<dbReference type="PROSITE" id="PS50920">
    <property type="entry name" value="SOLCAR"/>
    <property type="match status" value="3"/>
</dbReference>
<keyword evidence="6" id="KW-1133">Transmembrane helix</keyword>
<keyword evidence="8 9" id="KW-0472">Membrane</keyword>
<dbReference type="SUPFAM" id="SSF103506">
    <property type="entry name" value="Mitochondrial carrier"/>
    <property type="match status" value="1"/>
</dbReference>
<keyword evidence="4 9" id="KW-0812">Transmembrane</keyword>
<organism evidence="11 12">
    <name type="scientific">Wallemia ichthyophaga (strain EXF-994 / CBS 113033)</name>
    <dbReference type="NCBI Taxonomy" id="1299270"/>
    <lineage>
        <taxon>Eukaryota</taxon>
        <taxon>Fungi</taxon>
        <taxon>Dikarya</taxon>
        <taxon>Basidiomycota</taxon>
        <taxon>Wallemiomycotina</taxon>
        <taxon>Wallemiomycetes</taxon>
        <taxon>Wallemiales</taxon>
        <taxon>Wallemiaceae</taxon>
        <taxon>Wallemia</taxon>
    </lineage>
</organism>
<dbReference type="Proteomes" id="UP000014064">
    <property type="component" value="Unassembled WGS sequence"/>
</dbReference>
<evidence type="ECO:0000313" key="12">
    <source>
        <dbReference type="Proteomes" id="UP000014064"/>
    </source>
</evidence>
<sequence>MPKSLFGSQSADQAAAGFGAGIMATFTMQPFDIIKVRFQVASTSENAGYGRAIWTALRNVVKKEGPTGLWRGIVPNIIGNSSGWATYFYFYTMFKGAAQTRQHNTALSPSQYLLCASTAGSISAMITNPFYVIKTRMYTSSYNNSSAYRGLLDGFNKVVSSEGVCGLWKGTLLALGTVANSALQFTIYEEMKKSRFAARDTQPGVNDRLPNWEYTALSGSSKLIALAATYPYQVIRSRLQYSTEFENIRHCVKQSYRREGIRAFYRGLGINAIRILPGTCVTFVTYENLIWIIKEASRDKQD</sequence>
<accession>R9APP7</accession>
<evidence type="ECO:0000256" key="1">
    <source>
        <dbReference type="ARBA" id="ARBA00004225"/>
    </source>
</evidence>
<evidence type="ECO:0000256" key="9">
    <source>
        <dbReference type="PROSITE-ProRule" id="PRU00282"/>
    </source>
</evidence>
<dbReference type="GeneID" id="20375188"/>
<dbReference type="HOGENOM" id="CLU_015166_6_4_1"/>
<dbReference type="Pfam" id="PF00153">
    <property type="entry name" value="Mito_carr"/>
    <property type="match status" value="3"/>
</dbReference>
<protein>
    <recommendedName>
        <fullName evidence="13">Mitochondrial folate transporter/carrier</fullName>
    </recommendedName>
</protein>
<dbReference type="RefSeq" id="XP_009266375.1">
    <property type="nucleotide sequence ID" value="XM_009268100.1"/>
</dbReference>
<feature type="repeat" description="Solcar" evidence="9">
    <location>
        <begin position="8"/>
        <end position="97"/>
    </location>
</feature>
<keyword evidence="3 10" id="KW-0813">Transport</keyword>
<reference evidence="12" key="1">
    <citation type="journal article" date="2013" name="BMC Genomics">
        <title>Genome and transcriptome sequencing of the halophilic fungus Wallemia ichthyophaga: haloadaptations present and absent.</title>
        <authorList>
            <person name="Zajc J."/>
            <person name="Liu Y."/>
            <person name="Dai W."/>
            <person name="Yang Z."/>
            <person name="Hu J."/>
            <person name="Gostincar C."/>
            <person name="Gunde-Cimerman N."/>
        </authorList>
    </citation>
    <scope>NUCLEOTIDE SEQUENCE [LARGE SCALE GENOMIC DNA]</scope>
    <source>
        <strain evidence="12">EXF-994 / CBS 113033</strain>
    </source>
</reference>
<dbReference type="Gene3D" id="1.50.40.10">
    <property type="entry name" value="Mitochondrial carrier domain"/>
    <property type="match status" value="1"/>
</dbReference>
<gene>
    <name evidence="11" type="ORF">J056_002236</name>
</gene>
<dbReference type="InterPro" id="IPR023395">
    <property type="entry name" value="MCP_dom_sf"/>
</dbReference>
<keyword evidence="7" id="KW-0496">Mitochondrion</keyword>
<dbReference type="OMA" id="WYTMIKE"/>
<evidence type="ECO:0000256" key="4">
    <source>
        <dbReference type="ARBA" id="ARBA00022692"/>
    </source>
</evidence>
<comment type="similarity">
    <text evidence="2 10">Belongs to the mitochondrial carrier (TC 2.A.29) family.</text>
</comment>
<dbReference type="InterPro" id="IPR044712">
    <property type="entry name" value="SLC25A32-like"/>
</dbReference>
<dbReference type="PANTHER" id="PTHR45683">
    <property type="entry name" value="MITOCHONDRIAL NICOTINAMIDE ADENINE DINUCLEOTIDE TRANSPORTER 1-RELATED-RELATED"/>
    <property type="match status" value="1"/>
</dbReference>
<proteinExistence type="inferred from homology"/>
<keyword evidence="5" id="KW-0677">Repeat</keyword>
<dbReference type="AlphaFoldDB" id="R9APP7"/>
<evidence type="ECO:0000256" key="2">
    <source>
        <dbReference type="ARBA" id="ARBA00006375"/>
    </source>
</evidence>
<comment type="subcellular location">
    <subcellularLocation>
        <location evidence="1">Mitochondrion membrane</location>
        <topology evidence="1">Multi-pass membrane protein</topology>
    </subcellularLocation>
</comment>
<feature type="repeat" description="Solcar" evidence="9">
    <location>
        <begin position="213"/>
        <end position="292"/>
    </location>
</feature>
<dbReference type="OrthoDB" id="428293at2759"/>
<dbReference type="InterPro" id="IPR002067">
    <property type="entry name" value="MCP"/>
</dbReference>
<evidence type="ECO:0000256" key="7">
    <source>
        <dbReference type="ARBA" id="ARBA00023128"/>
    </source>
</evidence>
<evidence type="ECO:0000256" key="10">
    <source>
        <dbReference type="RuleBase" id="RU000488"/>
    </source>
</evidence>
<evidence type="ECO:0000256" key="8">
    <source>
        <dbReference type="ARBA" id="ARBA00023136"/>
    </source>
</evidence>
<dbReference type="PRINTS" id="PR00784">
    <property type="entry name" value="MTUNCOUPLING"/>
</dbReference>
<dbReference type="KEGG" id="wic:J056_002236"/>
<feature type="repeat" description="Solcar" evidence="9">
    <location>
        <begin position="107"/>
        <end position="194"/>
    </location>
</feature>
<evidence type="ECO:0000256" key="5">
    <source>
        <dbReference type="ARBA" id="ARBA00022737"/>
    </source>
</evidence>
<name>R9APP7_WALI9</name>